<name>A0A7I8V3J2_9ANNE</name>
<dbReference type="OrthoDB" id="6317645at2759"/>
<feature type="compositionally biased region" description="Basic and acidic residues" evidence="1">
    <location>
        <begin position="331"/>
        <end position="340"/>
    </location>
</feature>
<protein>
    <submittedName>
        <fullName evidence="3">DgyrCDS22</fullName>
    </submittedName>
</protein>
<comment type="caution">
    <text evidence="3">The sequence shown here is derived from an EMBL/GenBank/DDBJ whole genome shotgun (WGS) entry which is preliminary data.</text>
</comment>
<keyword evidence="2" id="KW-1133">Transmembrane helix</keyword>
<feature type="transmembrane region" description="Helical" evidence="2">
    <location>
        <begin position="33"/>
        <end position="57"/>
    </location>
</feature>
<dbReference type="AlphaFoldDB" id="A0A7I8V3J2"/>
<feature type="region of interest" description="Disordered" evidence="1">
    <location>
        <begin position="476"/>
        <end position="515"/>
    </location>
</feature>
<dbReference type="Proteomes" id="UP000549394">
    <property type="component" value="Unassembled WGS sequence"/>
</dbReference>
<feature type="compositionally biased region" description="Basic residues" evidence="1">
    <location>
        <begin position="311"/>
        <end position="324"/>
    </location>
</feature>
<feature type="compositionally biased region" description="Polar residues" evidence="1">
    <location>
        <begin position="356"/>
        <end position="365"/>
    </location>
</feature>
<keyword evidence="2" id="KW-0472">Membrane</keyword>
<dbReference type="EMBL" id="CAJFCJ010000001">
    <property type="protein sequence ID" value="CAD5110638.1"/>
    <property type="molecule type" value="Genomic_DNA"/>
</dbReference>
<evidence type="ECO:0000313" key="3">
    <source>
        <dbReference type="EMBL" id="CAD5110638.1"/>
    </source>
</evidence>
<organism evidence="3 4">
    <name type="scientific">Dimorphilus gyrociliatus</name>
    <dbReference type="NCBI Taxonomy" id="2664684"/>
    <lineage>
        <taxon>Eukaryota</taxon>
        <taxon>Metazoa</taxon>
        <taxon>Spiralia</taxon>
        <taxon>Lophotrochozoa</taxon>
        <taxon>Annelida</taxon>
        <taxon>Polychaeta</taxon>
        <taxon>Polychaeta incertae sedis</taxon>
        <taxon>Dinophilidae</taxon>
        <taxon>Dimorphilus</taxon>
    </lineage>
</organism>
<proteinExistence type="predicted"/>
<gene>
    <name evidence="3" type="ORF">DGYR_LOCUS15</name>
</gene>
<reference evidence="3 4" key="1">
    <citation type="submission" date="2020-08" db="EMBL/GenBank/DDBJ databases">
        <authorList>
            <person name="Hejnol A."/>
        </authorList>
    </citation>
    <scope>NUCLEOTIDE SEQUENCE [LARGE SCALE GENOMIC DNA]</scope>
</reference>
<keyword evidence="2" id="KW-0812">Transmembrane</keyword>
<evidence type="ECO:0000256" key="1">
    <source>
        <dbReference type="SAM" id="MobiDB-lite"/>
    </source>
</evidence>
<sequence length="515" mass="58000">MGRCMFLCSVAFFIAGVTVTVFGYTGVEKSHQTTLKILGPACLTMTVVMWLLGCALSRMWNLEWKRRQQAFELRERVHLHAYAMDILNNPSLQVQNLDPVIKRQLLRKLRSQTPVDYSNSDVESGRFKRKDSITGHSCKRRYSQLTFDRLSQPDEKDRTPLTIYECPKGKEFELPGIQISRFETFDIEDRRSSVASGSRHYIVIHSDLGSDLSRLSCPSDYSLGGSRRSSRSRSSRASSNVSFISSRIWDFSPRESEWDTDVSLGSSYCSQISIHRADWGGAICEHICDDHVVPYQRKLSVLTFNAGSGPPRRHSSPATARRHSTPMFNGRKSEDDRKNTDSSSKYRTTSEEDAETSNWNEATDTDCTGSGPAICRLPARRSTLKRNNTDDSEVERRVATLLREIELSASESVDESKIYSVSSECECSAPISRPRVEVRECETQTAGAQDEASGTSQESRVGALLRKTHIPAFLSGLSRRSQRQPRRAYNYQTVPANDQLGRTPPPAYEDIMKDG</sequence>
<evidence type="ECO:0000256" key="2">
    <source>
        <dbReference type="SAM" id="Phobius"/>
    </source>
</evidence>
<accession>A0A7I8V3J2</accession>
<evidence type="ECO:0000313" key="4">
    <source>
        <dbReference type="Proteomes" id="UP000549394"/>
    </source>
</evidence>
<feature type="region of interest" description="Disordered" evidence="1">
    <location>
        <begin position="303"/>
        <end position="365"/>
    </location>
</feature>
<keyword evidence="4" id="KW-1185">Reference proteome</keyword>